<comment type="subcellular location">
    <subcellularLocation>
        <location evidence="7">Cytoplasm</location>
    </subcellularLocation>
</comment>
<dbReference type="STRING" id="421058.SAMN05421866_2106"/>
<dbReference type="GO" id="GO:0044208">
    <property type="term" value="P:'de novo' AMP biosynthetic process"/>
    <property type="evidence" value="ECO:0007669"/>
    <property type="project" value="UniProtKB-UniRule"/>
</dbReference>
<keyword evidence="7" id="KW-0963">Cytoplasm</keyword>
<comment type="similarity">
    <text evidence="7 8">Belongs to the adenylosuccinate synthetase family.</text>
</comment>
<evidence type="ECO:0000256" key="7">
    <source>
        <dbReference type="HAMAP-Rule" id="MF_00011"/>
    </source>
</evidence>
<dbReference type="EMBL" id="FQWT01000002">
    <property type="protein sequence ID" value="SHH09522.1"/>
    <property type="molecule type" value="Genomic_DNA"/>
</dbReference>
<dbReference type="eggNOG" id="COG0104">
    <property type="taxonomic scope" value="Bacteria"/>
</dbReference>
<organism evidence="9 10">
    <name type="scientific">Chryseobacterium oranimense</name>
    <dbReference type="NCBI Taxonomy" id="421058"/>
    <lineage>
        <taxon>Bacteria</taxon>
        <taxon>Pseudomonadati</taxon>
        <taxon>Bacteroidota</taxon>
        <taxon>Flavobacteriia</taxon>
        <taxon>Flavobacteriales</taxon>
        <taxon>Weeksellaceae</taxon>
        <taxon>Chryseobacterium group</taxon>
        <taxon>Chryseobacterium</taxon>
    </lineage>
</organism>
<comment type="function">
    <text evidence="7">Plays an important role in the de novo pathway of purine nucleotide biosynthesis. Catalyzes the first committed step in the biosynthesis of AMP from IMP.</text>
</comment>
<dbReference type="EC" id="6.3.4.4" evidence="7 8"/>
<dbReference type="InterPro" id="IPR001114">
    <property type="entry name" value="Adenylosuccinate_synthetase"/>
</dbReference>
<comment type="caution">
    <text evidence="7">Lacks conserved residue(s) required for the propagation of feature annotation.</text>
</comment>
<dbReference type="GO" id="GO:0000287">
    <property type="term" value="F:magnesium ion binding"/>
    <property type="evidence" value="ECO:0007669"/>
    <property type="project" value="UniProtKB-UniRule"/>
</dbReference>
<comment type="subunit">
    <text evidence="7">Homodimer.</text>
</comment>
<proteinExistence type="inferred from homology"/>
<dbReference type="RefSeq" id="WP_073062475.1">
    <property type="nucleotide sequence ID" value="NZ_FQWT01000002.1"/>
</dbReference>
<dbReference type="PANTHER" id="PTHR11846:SF0">
    <property type="entry name" value="ADENYLOSUCCINATE SYNTHETASE"/>
    <property type="match status" value="1"/>
</dbReference>
<accession>A0A1M5Q6B7</accession>
<gene>
    <name evidence="7" type="primary">purA</name>
    <name evidence="9" type="ORF">SAMN05421866_2106</name>
</gene>
<comment type="catalytic activity">
    <reaction evidence="7 8">
        <text>IMP + L-aspartate + GTP = N(6)-(1,2-dicarboxyethyl)-AMP + GDP + phosphate + 2 H(+)</text>
        <dbReference type="Rhea" id="RHEA:15753"/>
        <dbReference type="ChEBI" id="CHEBI:15378"/>
        <dbReference type="ChEBI" id="CHEBI:29991"/>
        <dbReference type="ChEBI" id="CHEBI:37565"/>
        <dbReference type="ChEBI" id="CHEBI:43474"/>
        <dbReference type="ChEBI" id="CHEBI:57567"/>
        <dbReference type="ChEBI" id="CHEBI:58053"/>
        <dbReference type="ChEBI" id="CHEBI:58189"/>
        <dbReference type="EC" id="6.3.4.4"/>
    </reaction>
</comment>
<keyword evidence="5 7" id="KW-0460">Magnesium</keyword>
<dbReference type="InterPro" id="IPR042109">
    <property type="entry name" value="Adenylosuccinate_synth_dom1"/>
</dbReference>
<feature type="active site" description="Proton donor" evidence="7">
    <location>
        <position position="44"/>
    </location>
</feature>
<dbReference type="Proteomes" id="UP000184047">
    <property type="component" value="Unassembled WGS sequence"/>
</dbReference>
<feature type="binding site" description="in other chain" evidence="7">
    <location>
        <position position="225"/>
    </location>
    <ligand>
        <name>IMP</name>
        <dbReference type="ChEBI" id="CHEBI:58053"/>
        <note>ligand shared between dimeric partners</note>
    </ligand>
</feature>
<comment type="pathway">
    <text evidence="7 8">Purine metabolism; AMP biosynthesis via de novo pathway; AMP from IMP: step 1/2.</text>
</comment>
<dbReference type="Gene3D" id="1.10.300.10">
    <property type="entry name" value="Adenylosuccinate Synthetase, subunit A, domain 2"/>
    <property type="match status" value="1"/>
</dbReference>
<feature type="binding site" description="in other chain" evidence="7">
    <location>
        <position position="210"/>
    </location>
    <ligand>
        <name>IMP</name>
        <dbReference type="ChEBI" id="CHEBI:58053"/>
        <note>ligand shared between dimeric partners</note>
    </ligand>
</feature>
<dbReference type="UniPathway" id="UPA00075">
    <property type="reaction ID" value="UER00335"/>
</dbReference>
<dbReference type="GO" id="GO:0005737">
    <property type="term" value="C:cytoplasm"/>
    <property type="evidence" value="ECO:0007669"/>
    <property type="project" value="UniProtKB-SubCell"/>
</dbReference>
<dbReference type="InterPro" id="IPR042110">
    <property type="entry name" value="Adenylosuccinate_synth_dom2"/>
</dbReference>
<comment type="cofactor">
    <cofactor evidence="7">
        <name>Mg(2+)</name>
        <dbReference type="ChEBI" id="CHEBI:18420"/>
    </cofactor>
    <text evidence="7">Binds 1 Mg(2+) ion per subunit.</text>
</comment>
<dbReference type="GO" id="GO:0004019">
    <property type="term" value="F:adenylosuccinate synthase activity"/>
    <property type="evidence" value="ECO:0007669"/>
    <property type="project" value="UniProtKB-UniRule"/>
</dbReference>
<dbReference type="HAMAP" id="MF_00011">
    <property type="entry name" value="Adenylosucc_synth"/>
    <property type="match status" value="1"/>
</dbReference>
<feature type="binding site" evidence="7">
    <location>
        <position position="14"/>
    </location>
    <ligand>
        <name>Mg(2+)</name>
        <dbReference type="ChEBI" id="CHEBI:18420"/>
    </ligand>
</feature>
<dbReference type="SMART" id="SM00788">
    <property type="entry name" value="Adenylsucc_synt"/>
    <property type="match status" value="1"/>
</dbReference>
<evidence type="ECO:0000256" key="6">
    <source>
        <dbReference type="ARBA" id="ARBA00023134"/>
    </source>
</evidence>
<keyword evidence="1 7" id="KW-0436">Ligase</keyword>
<dbReference type="Pfam" id="PF00709">
    <property type="entry name" value="Adenylsucc_synt"/>
    <property type="match status" value="1"/>
</dbReference>
<keyword evidence="10" id="KW-1185">Reference proteome</keyword>
<dbReference type="AlphaFoldDB" id="A0A1M5Q6B7"/>
<dbReference type="PANTHER" id="PTHR11846">
    <property type="entry name" value="ADENYLOSUCCINATE SYNTHETASE"/>
    <property type="match status" value="1"/>
</dbReference>
<dbReference type="SUPFAM" id="SSF52540">
    <property type="entry name" value="P-loop containing nucleoside triphosphate hydrolases"/>
    <property type="match status" value="1"/>
</dbReference>
<protein>
    <recommendedName>
        <fullName evidence="7 8">Adenylosuccinate synthetase</fullName>
        <shortName evidence="7">AMPSase</shortName>
        <shortName evidence="7">AdSS</shortName>
        <ecNumber evidence="7 8">6.3.4.4</ecNumber>
    </recommendedName>
    <alternativeName>
        <fullName evidence="7">IMP--aspartate ligase</fullName>
    </alternativeName>
</protein>
<dbReference type="GO" id="GO:0046040">
    <property type="term" value="P:IMP metabolic process"/>
    <property type="evidence" value="ECO:0007669"/>
    <property type="project" value="TreeGrafter"/>
</dbReference>
<keyword evidence="3 7" id="KW-0547">Nucleotide-binding</keyword>
<evidence type="ECO:0000256" key="5">
    <source>
        <dbReference type="ARBA" id="ARBA00022842"/>
    </source>
</evidence>
<name>A0A1M5Q6B7_9FLAO</name>
<feature type="active site" description="Proton acceptor" evidence="7">
    <location>
        <position position="14"/>
    </location>
</feature>
<evidence type="ECO:0000256" key="2">
    <source>
        <dbReference type="ARBA" id="ARBA00022723"/>
    </source>
</evidence>
<evidence type="ECO:0000256" key="3">
    <source>
        <dbReference type="ARBA" id="ARBA00022741"/>
    </source>
</evidence>
<dbReference type="GO" id="GO:0005525">
    <property type="term" value="F:GTP binding"/>
    <property type="evidence" value="ECO:0007669"/>
    <property type="project" value="UniProtKB-UniRule"/>
</dbReference>
<dbReference type="InterPro" id="IPR018220">
    <property type="entry name" value="Adenylosuccin_syn_GTP-bd"/>
</dbReference>
<keyword evidence="4 7" id="KW-0658">Purine biosynthesis</keyword>
<keyword evidence="2 7" id="KW-0479">Metal-binding</keyword>
<feature type="binding site" evidence="7">
    <location>
        <begin position="321"/>
        <end position="323"/>
    </location>
    <ligand>
        <name>GTP</name>
        <dbReference type="ChEBI" id="CHEBI:37565"/>
    </ligand>
</feature>
<evidence type="ECO:0000313" key="10">
    <source>
        <dbReference type="Proteomes" id="UP000184047"/>
    </source>
</evidence>
<feature type="binding site" description="in other chain" evidence="7">
    <location>
        <begin position="14"/>
        <end position="17"/>
    </location>
    <ligand>
        <name>IMP</name>
        <dbReference type="ChEBI" id="CHEBI:58053"/>
        <note>ligand shared between dimeric partners</note>
    </ligand>
</feature>
<dbReference type="OrthoDB" id="3959406at2"/>
<dbReference type="Gene3D" id="3.40.440.10">
    <property type="entry name" value="Adenylosuccinate Synthetase, subunit A, domain 1"/>
    <property type="match status" value="1"/>
</dbReference>
<sequence>MKKAQIVIGLGFGDEGKGITTDFLAQQHPESVVIRFSGGQQAAHTVMIDDKKHIHSSFGSGALRGLPSYFTEHCTIHPVFLLNEREELIQKNGNVELHIHPLVKVTTPFDVWQNRIDTKNLDHGTCGKGIGATMKRHESPYKLFAVDLIAPRAMLIEKLKGIAYYYGFMEKEQIEEALNDFVQAVDEIDWKISDYSYLNTFENLIFEGSQGILLDMDHGIFPNVTYANTTSKNAYEICRLLKIENIAMYYVTRIYSTRHGSGWMSNEKELKLENNQEETCVFNDYQKDLRLGDLDYDLLNYALLVDGAYVKATKKNLVVTCLDQIDEQFKSQNISQEFDRIYGSYSPYSKDFKPIF</sequence>
<dbReference type="PROSITE" id="PS01266">
    <property type="entry name" value="ADENYLOSUCCIN_SYN_1"/>
    <property type="match status" value="1"/>
</dbReference>
<evidence type="ECO:0000256" key="1">
    <source>
        <dbReference type="ARBA" id="ARBA00022598"/>
    </source>
</evidence>
<keyword evidence="6 7" id="KW-0342">GTP-binding</keyword>
<feature type="binding site" description="in other chain" evidence="7">
    <location>
        <position position="287"/>
    </location>
    <ligand>
        <name>IMP</name>
        <dbReference type="ChEBI" id="CHEBI:58053"/>
        <note>ligand shared between dimeric partners</note>
    </ligand>
</feature>
<evidence type="ECO:0000313" key="9">
    <source>
        <dbReference type="EMBL" id="SHH09522.1"/>
    </source>
</evidence>
<feature type="binding site" evidence="7">
    <location>
        <begin position="13"/>
        <end position="19"/>
    </location>
    <ligand>
        <name>GTP</name>
        <dbReference type="ChEBI" id="CHEBI:37565"/>
    </ligand>
</feature>
<evidence type="ECO:0000256" key="4">
    <source>
        <dbReference type="ARBA" id="ARBA00022755"/>
    </source>
</evidence>
<evidence type="ECO:0000256" key="8">
    <source>
        <dbReference type="RuleBase" id="RU000520"/>
    </source>
</evidence>
<dbReference type="InterPro" id="IPR027417">
    <property type="entry name" value="P-loop_NTPase"/>
</dbReference>
<reference evidence="10" key="1">
    <citation type="submission" date="2016-11" db="EMBL/GenBank/DDBJ databases">
        <authorList>
            <person name="Varghese N."/>
            <person name="Submissions S."/>
        </authorList>
    </citation>
    <scope>NUCLEOTIDE SEQUENCE [LARGE SCALE GENOMIC DNA]</scope>
    <source>
        <strain evidence="10">DSM 19055</strain>
    </source>
</reference>